<dbReference type="Gene3D" id="3.20.20.60">
    <property type="entry name" value="Phosphoenolpyruvate-binding domains"/>
    <property type="match status" value="1"/>
</dbReference>
<dbReference type="PROSITE" id="PS00742">
    <property type="entry name" value="PEP_ENZYMES_2"/>
    <property type="match status" value="1"/>
</dbReference>
<dbReference type="InterPro" id="IPR004701">
    <property type="entry name" value="PTS_EIIA_man-typ"/>
</dbReference>
<evidence type="ECO:0000256" key="18">
    <source>
        <dbReference type="ARBA" id="ARBA00022842"/>
    </source>
</evidence>
<dbReference type="Gene3D" id="3.50.30.10">
    <property type="entry name" value="Phosphohistidine domain"/>
    <property type="match status" value="1"/>
</dbReference>
<accession>A0A0P6XV65</accession>
<dbReference type="PANTHER" id="PTHR46244">
    <property type="entry name" value="PHOSPHOENOLPYRUVATE-PROTEIN PHOSPHOTRANSFERASE"/>
    <property type="match status" value="1"/>
</dbReference>
<evidence type="ECO:0000256" key="20">
    <source>
        <dbReference type="SAM" id="Coils"/>
    </source>
</evidence>
<feature type="domain" description="PTS EIIA type-4" evidence="21">
    <location>
        <begin position="1"/>
        <end position="134"/>
    </location>
</feature>
<evidence type="ECO:0000256" key="19">
    <source>
        <dbReference type="ARBA" id="ARBA00046577"/>
    </source>
</evidence>
<dbReference type="InterPro" id="IPR036618">
    <property type="entry name" value="PtsI_HPr-bd_sf"/>
</dbReference>
<evidence type="ECO:0000256" key="13">
    <source>
        <dbReference type="ARBA" id="ARBA00022597"/>
    </source>
</evidence>
<comment type="subcellular location">
    <subcellularLocation>
        <location evidence="6">Cytoplasm</location>
    </subcellularLocation>
</comment>
<comment type="catalytic activity">
    <reaction evidence="1">
        <text>L-histidyl-[protein] + phosphoenolpyruvate = N(pros)-phospho-L-histidyl-[protein] + pyruvate</text>
        <dbReference type="Rhea" id="RHEA:23880"/>
        <dbReference type="Rhea" id="RHEA-COMP:9745"/>
        <dbReference type="Rhea" id="RHEA-COMP:9746"/>
        <dbReference type="ChEBI" id="CHEBI:15361"/>
        <dbReference type="ChEBI" id="CHEBI:29979"/>
        <dbReference type="ChEBI" id="CHEBI:58702"/>
        <dbReference type="ChEBI" id="CHEBI:64837"/>
        <dbReference type="EC" id="2.7.3.9"/>
    </reaction>
</comment>
<dbReference type="Pfam" id="PF02896">
    <property type="entry name" value="PEP-utilizers_C"/>
    <property type="match status" value="1"/>
</dbReference>
<comment type="subunit">
    <text evidence="19">Homodimer. The dihydroxyacetone kinase complex is composed of a homodimer of DhaM, a homodimer of DhaK and the subunit DhaL.</text>
</comment>
<feature type="domain" description="HPr" evidence="22">
    <location>
        <begin position="156"/>
        <end position="246"/>
    </location>
</feature>
<dbReference type="GO" id="GO:0016020">
    <property type="term" value="C:membrane"/>
    <property type="evidence" value="ECO:0007669"/>
    <property type="project" value="InterPro"/>
</dbReference>
<dbReference type="InterPro" id="IPR000121">
    <property type="entry name" value="PEP_util_C"/>
</dbReference>
<dbReference type="EMBL" id="LGCL01000015">
    <property type="protein sequence ID" value="KPL79123.1"/>
    <property type="molecule type" value="Genomic_DNA"/>
</dbReference>
<dbReference type="EC" id="2.7.3.9" evidence="9"/>
<evidence type="ECO:0000256" key="17">
    <source>
        <dbReference type="ARBA" id="ARBA00022777"/>
    </source>
</evidence>
<dbReference type="SUPFAM" id="SSF53062">
    <property type="entry name" value="PTS system fructose IIA component-like"/>
    <property type="match status" value="1"/>
</dbReference>
<evidence type="ECO:0000256" key="14">
    <source>
        <dbReference type="ARBA" id="ARBA00022679"/>
    </source>
</evidence>
<dbReference type="PROSITE" id="PS00370">
    <property type="entry name" value="PEP_ENZYMES_PHOS_SITE"/>
    <property type="match status" value="1"/>
</dbReference>
<evidence type="ECO:0000256" key="11">
    <source>
        <dbReference type="ARBA" id="ARBA00022448"/>
    </source>
</evidence>
<name>A0A0P6XV65_9CHLR</name>
<dbReference type="SUPFAM" id="SSF55594">
    <property type="entry name" value="HPr-like"/>
    <property type="match status" value="1"/>
</dbReference>
<dbReference type="PRINTS" id="PR00107">
    <property type="entry name" value="PHOSPHOCPHPR"/>
</dbReference>
<keyword evidence="12" id="KW-0963">Cytoplasm</keyword>
<dbReference type="InterPro" id="IPR012844">
    <property type="entry name" value="DhaM_N"/>
</dbReference>
<comment type="cofactor">
    <cofactor evidence="3">
        <name>Mg(2+)</name>
        <dbReference type="ChEBI" id="CHEBI:18420"/>
    </cofactor>
</comment>
<dbReference type="GO" id="GO:0009401">
    <property type="term" value="P:phosphoenolpyruvate-dependent sugar phosphotransferase system"/>
    <property type="evidence" value="ECO:0007669"/>
    <property type="project" value="UniProtKB-KW"/>
</dbReference>
<dbReference type="Pfam" id="PF03610">
    <property type="entry name" value="EIIA-man"/>
    <property type="match status" value="1"/>
</dbReference>
<dbReference type="InterPro" id="IPR001020">
    <property type="entry name" value="PTS_HPr_His_P_site"/>
</dbReference>
<keyword evidence="16" id="KW-0479">Metal-binding</keyword>
<dbReference type="InterPro" id="IPR015813">
    <property type="entry name" value="Pyrv/PenolPyrv_kinase-like_dom"/>
</dbReference>
<dbReference type="AlphaFoldDB" id="A0A0P6XV65"/>
<keyword evidence="18" id="KW-0460">Magnesium</keyword>
<keyword evidence="14" id="KW-0808">Transferase</keyword>
<evidence type="ECO:0000313" key="23">
    <source>
        <dbReference type="EMBL" id="KPL79123.1"/>
    </source>
</evidence>
<comment type="catalytic activity">
    <reaction evidence="2">
        <text>dihydroxyacetone + phosphoenolpyruvate = dihydroxyacetone phosphate + pyruvate</text>
        <dbReference type="Rhea" id="RHEA:18381"/>
        <dbReference type="ChEBI" id="CHEBI:15361"/>
        <dbReference type="ChEBI" id="CHEBI:16016"/>
        <dbReference type="ChEBI" id="CHEBI:57642"/>
        <dbReference type="ChEBI" id="CHEBI:58702"/>
        <dbReference type="EC" id="2.7.1.121"/>
    </reaction>
</comment>
<keyword evidence="11" id="KW-0813">Transport</keyword>
<evidence type="ECO:0000256" key="15">
    <source>
        <dbReference type="ARBA" id="ARBA00022683"/>
    </source>
</evidence>
<keyword evidence="17" id="KW-0418">Kinase</keyword>
<dbReference type="InterPro" id="IPR006318">
    <property type="entry name" value="PTS_EI-like"/>
</dbReference>
<dbReference type="InterPro" id="IPR018274">
    <property type="entry name" value="PEP_util_AS"/>
</dbReference>
<dbReference type="GO" id="GO:0008965">
    <property type="term" value="F:phosphoenolpyruvate-protein phosphotransferase activity"/>
    <property type="evidence" value="ECO:0007669"/>
    <property type="project" value="UniProtKB-EC"/>
</dbReference>
<evidence type="ECO:0000259" key="21">
    <source>
        <dbReference type="PROSITE" id="PS51096"/>
    </source>
</evidence>
<comment type="function">
    <text evidence="5">General (non sugar-specific) component of the phosphoenolpyruvate-dependent sugar phosphotransferase system (sugar PTS). This major carbohydrate active-transport system catalyzes the phosphorylation of incoming sugar substrates concomitantly with their translocation across the cell membrane. The phosphoryl group from phosphoenolpyruvate (PEP) is transferred to the phosphoryl carrier protein HPr by enzyme I. Phospho-HPr then transfers it to the PTS EIIA domain.</text>
</comment>
<dbReference type="InterPro" id="IPR023151">
    <property type="entry name" value="PEP_util_CS"/>
</dbReference>
<comment type="caution">
    <text evidence="23">The sequence shown here is derived from an EMBL/GenBank/DDBJ whole genome shotgun (WGS) entry which is preliminary data.</text>
</comment>
<dbReference type="PROSITE" id="PS00369">
    <property type="entry name" value="PTS_HPR_HIS"/>
    <property type="match status" value="1"/>
</dbReference>
<keyword evidence="15" id="KW-0598">Phosphotransferase system</keyword>
<proteinExistence type="inferred from homology"/>
<evidence type="ECO:0000256" key="1">
    <source>
        <dbReference type="ARBA" id="ARBA00000683"/>
    </source>
</evidence>
<reference evidence="23 24" key="1">
    <citation type="submission" date="2015-07" db="EMBL/GenBank/DDBJ databases">
        <title>Genome sequence of Ornatilinea apprima DSM 23815.</title>
        <authorList>
            <person name="Hemp J."/>
            <person name="Ward L.M."/>
            <person name="Pace L.A."/>
            <person name="Fischer W.W."/>
        </authorList>
    </citation>
    <scope>NUCLEOTIDE SEQUENCE [LARGE SCALE GENOMIC DNA]</scope>
    <source>
        <strain evidence="23 24">P3M-1</strain>
    </source>
</reference>
<dbReference type="Pfam" id="PF05524">
    <property type="entry name" value="PEP-utilisers_N"/>
    <property type="match status" value="1"/>
</dbReference>
<dbReference type="InterPro" id="IPR036662">
    <property type="entry name" value="PTS_EIIA_man-typ_sf"/>
</dbReference>
<evidence type="ECO:0000313" key="24">
    <source>
        <dbReference type="Proteomes" id="UP000050417"/>
    </source>
</evidence>
<evidence type="ECO:0000256" key="3">
    <source>
        <dbReference type="ARBA" id="ARBA00001946"/>
    </source>
</evidence>
<dbReference type="InterPro" id="IPR000032">
    <property type="entry name" value="HPr-like"/>
</dbReference>
<dbReference type="PRINTS" id="PR01736">
    <property type="entry name" value="PHPHTRNFRASE"/>
</dbReference>
<dbReference type="CDD" id="cd00367">
    <property type="entry name" value="PTS-HPr_like"/>
    <property type="match status" value="1"/>
</dbReference>
<dbReference type="Gene3D" id="1.10.274.10">
    <property type="entry name" value="PtsI, HPr-binding domain"/>
    <property type="match status" value="1"/>
</dbReference>
<dbReference type="GO" id="GO:0005737">
    <property type="term" value="C:cytoplasm"/>
    <property type="evidence" value="ECO:0007669"/>
    <property type="project" value="UniProtKB-SubCell"/>
</dbReference>
<evidence type="ECO:0000256" key="7">
    <source>
        <dbReference type="ARBA" id="ARBA00007837"/>
    </source>
</evidence>
<dbReference type="InterPro" id="IPR036637">
    <property type="entry name" value="Phosphohistidine_dom_sf"/>
</dbReference>
<comment type="similarity">
    <text evidence="7">Belongs to the PEP-utilizing enzyme family.</text>
</comment>
<feature type="coiled-coil region" evidence="20">
    <location>
        <begin position="301"/>
        <end position="328"/>
    </location>
</feature>
<dbReference type="EC" id="2.7.1.121" evidence="8"/>
<evidence type="ECO:0000256" key="10">
    <source>
        <dbReference type="ARBA" id="ARBA00020422"/>
    </source>
</evidence>
<keyword evidence="13" id="KW-0762">Sugar transport</keyword>
<dbReference type="SUPFAM" id="SSF51621">
    <property type="entry name" value="Phosphoenolpyruvate/pyruvate domain"/>
    <property type="match status" value="1"/>
</dbReference>
<dbReference type="Pfam" id="PF00381">
    <property type="entry name" value="PTS-HPr"/>
    <property type="match status" value="1"/>
</dbReference>
<sequence length="841" mass="90707">MVNLVLVSHSRNLAEAVTGLAKQMSSEDVRIVPTGGVGDNRDEFGTDAVQILEAIQEVYTPDGVLILMDLGSAILSTEMALEFLPDEMKENIRVCPAPLIEGSVAASVQASLGSDLETVYQEALAALQPKQEQLGYQPAGELTTEMAAAAGEAAEGLSADVQLINPHGLHARPAAHFVKLASQFDADVRVLNLTTGKGPVSARSLNAVATLGAVGGHVVRISATGPQAAEALKALQEITAAGFGEAGEEEKPKKAARPQATPLELPADQRAHPAVKICEGIAAGPIAFFHKAAIEVPRRRVEDAPAELERLKAAMAKVEKDILAQRNDLERRVGKNEAEIFDAHLLILQDPDLQSGVKNLIHNQQLNAEAAWDDSIRQIFESYRQLDDEYLQQRAVDVRSVGDQVLVELLGASSQKILSFDQPVVLFAEDLTPFETSQLNLEKVLGMVTVLGGPTSHSAILARALGIPALAGVDARLQNTPEGTMVVVDGFKGIFWVDPDAQVLNDYQLQRAAWLKERQELLQASAALAQMQDGKRVEVVANIGSAADARTAVKNGAEGVGLLRTEFLFLARNSAPNEEEQYQQLVEIGKEMGDRPIIVRTLDIGGDKEVPYLQLPQEANPFLGVRATRLMLKEKGLFNAQLRAILRASQAYRYRIMFPMIASLWELEAAKQALEAAHQELEAEGIGHRWPMEVGIMVEIPSAAVLSGILAPEVDFFSIGTNDLTQYTLAAERGNPQLSGYADGLHPAVVQLIAEVCDNAHRAGKWVGVCGELAGDLEALPVLIGLGVDELSMNPGSIPKAKAYIRKLTTSMVKPLAEEVRSARDTQESRRIAAQFYRGQN</sequence>
<dbReference type="NCBIfam" id="TIGR01003">
    <property type="entry name" value="PTS_HPr_family"/>
    <property type="match status" value="1"/>
</dbReference>
<dbReference type="PROSITE" id="PS51096">
    <property type="entry name" value="PTS_EIIA_TYPE_4"/>
    <property type="match status" value="1"/>
</dbReference>
<gene>
    <name evidence="23" type="ORF">ADN00_04490</name>
</gene>
<dbReference type="STRING" id="1134406.ADN00_04490"/>
<keyword evidence="20" id="KW-0175">Coiled coil</keyword>
<dbReference type="InterPro" id="IPR008279">
    <property type="entry name" value="PEP-util_enz_mobile_dom"/>
</dbReference>
<protein>
    <recommendedName>
        <fullName evidence="10">Phosphocarrier protein HPr</fullName>
        <ecNumber evidence="8">2.7.1.121</ecNumber>
        <ecNumber evidence="9">2.7.3.9</ecNumber>
    </recommendedName>
</protein>
<dbReference type="PROSITE" id="PS51350">
    <property type="entry name" value="PTS_HPR_DOM"/>
    <property type="match status" value="1"/>
</dbReference>
<dbReference type="InterPro" id="IPR050499">
    <property type="entry name" value="PEP-utilizing_PTS_enzyme"/>
</dbReference>
<dbReference type="NCBIfam" id="TIGR02364">
    <property type="entry name" value="dha_pts"/>
    <property type="match status" value="1"/>
</dbReference>
<evidence type="ECO:0000256" key="16">
    <source>
        <dbReference type="ARBA" id="ARBA00022723"/>
    </source>
</evidence>
<dbReference type="NCBIfam" id="TIGR01417">
    <property type="entry name" value="PTS_I_fam"/>
    <property type="match status" value="1"/>
</dbReference>
<evidence type="ECO:0000256" key="12">
    <source>
        <dbReference type="ARBA" id="ARBA00022490"/>
    </source>
</evidence>
<dbReference type="SUPFAM" id="SSF52009">
    <property type="entry name" value="Phosphohistidine domain"/>
    <property type="match status" value="1"/>
</dbReference>
<dbReference type="Proteomes" id="UP000050417">
    <property type="component" value="Unassembled WGS sequence"/>
</dbReference>
<dbReference type="OrthoDB" id="9765468at2"/>
<evidence type="ECO:0000256" key="6">
    <source>
        <dbReference type="ARBA" id="ARBA00004496"/>
    </source>
</evidence>
<dbReference type="SUPFAM" id="SSF47831">
    <property type="entry name" value="Enzyme I of the PEP:sugar phosphotransferase system HPr-binding (sub)domain"/>
    <property type="match status" value="1"/>
</dbReference>
<dbReference type="Gene3D" id="3.30.1340.10">
    <property type="entry name" value="HPr-like"/>
    <property type="match status" value="1"/>
</dbReference>
<evidence type="ECO:0000256" key="9">
    <source>
        <dbReference type="ARBA" id="ARBA00012232"/>
    </source>
</evidence>
<dbReference type="PATRIC" id="fig|1134406.4.peg.255"/>
<evidence type="ECO:0000256" key="2">
    <source>
        <dbReference type="ARBA" id="ARBA00001113"/>
    </source>
</evidence>
<dbReference type="GO" id="GO:0046872">
    <property type="term" value="F:metal ion binding"/>
    <property type="evidence" value="ECO:0007669"/>
    <property type="project" value="UniProtKB-KW"/>
</dbReference>
<dbReference type="Gene3D" id="3.40.50.510">
    <property type="entry name" value="Phosphotransferase system, mannose-type IIA component"/>
    <property type="match status" value="1"/>
</dbReference>
<evidence type="ECO:0000259" key="22">
    <source>
        <dbReference type="PROSITE" id="PS51350"/>
    </source>
</evidence>
<dbReference type="PANTHER" id="PTHR46244:SF6">
    <property type="entry name" value="PHOSPHOENOLPYRUVATE-PROTEIN PHOSPHOTRANSFERASE"/>
    <property type="match status" value="1"/>
</dbReference>
<keyword evidence="24" id="KW-1185">Reference proteome</keyword>
<evidence type="ECO:0000256" key="4">
    <source>
        <dbReference type="ARBA" id="ARBA00002788"/>
    </source>
</evidence>
<dbReference type="GO" id="GO:0047324">
    <property type="term" value="F:phosphoenolpyruvate-glycerone phosphotransferase activity"/>
    <property type="evidence" value="ECO:0007669"/>
    <property type="project" value="UniProtKB-EC"/>
</dbReference>
<dbReference type="InterPro" id="IPR008731">
    <property type="entry name" value="PTS_EIN"/>
</dbReference>
<dbReference type="Pfam" id="PF00391">
    <property type="entry name" value="PEP-utilizers"/>
    <property type="match status" value="1"/>
</dbReference>
<dbReference type="RefSeq" id="WP_075061759.1">
    <property type="nucleotide sequence ID" value="NZ_LGCL01000015.1"/>
</dbReference>
<comment type="function">
    <text evidence="4">Component of the dihydroxyacetone kinase complex, which is responsible for the phosphoenolpyruvate (PEP)-dependent phosphorylation of dihydroxyacetone. DhaM serves as the phosphoryl donor. Is phosphorylated by phosphoenolpyruvate in an EI- and HPr-dependent reaction, and a phosphorelay system on histidine residues finally leads to phosphoryl transfer to DhaL and dihydroxyacetone.</text>
</comment>
<organism evidence="23 24">
    <name type="scientific">Ornatilinea apprima</name>
    <dbReference type="NCBI Taxonomy" id="1134406"/>
    <lineage>
        <taxon>Bacteria</taxon>
        <taxon>Bacillati</taxon>
        <taxon>Chloroflexota</taxon>
        <taxon>Anaerolineae</taxon>
        <taxon>Anaerolineales</taxon>
        <taxon>Anaerolineaceae</taxon>
        <taxon>Ornatilinea</taxon>
    </lineage>
</organism>
<dbReference type="InterPro" id="IPR040442">
    <property type="entry name" value="Pyrv_kinase-like_dom_sf"/>
</dbReference>
<evidence type="ECO:0000256" key="8">
    <source>
        <dbReference type="ARBA" id="ARBA00012095"/>
    </source>
</evidence>
<evidence type="ECO:0000256" key="5">
    <source>
        <dbReference type="ARBA" id="ARBA00003681"/>
    </source>
</evidence>
<dbReference type="InterPro" id="IPR035895">
    <property type="entry name" value="HPr-like_sf"/>
</dbReference>